<dbReference type="GO" id="GO:0010468">
    <property type="term" value="P:regulation of gene expression"/>
    <property type="evidence" value="ECO:0007669"/>
    <property type="project" value="Ensembl"/>
</dbReference>
<proteinExistence type="inferred from homology"/>
<evidence type="ECO:0000256" key="1">
    <source>
        <dbReference type="ARBA" id="ARBA00004613"/>
    </source>
</evidence>
<dbReference type="PANTHER" id="PTHR10522">
    <property type="entry name" value="GONADOLIBERIN"/>
    <property type="match status" value="1"/>
</dbReference>
<dbReference type="Ensembl" id="ENSGALT00010045666.1">
    <property type="protein sequence ID" value="ENSGALP00010027227.1"/>
    <property type="gene ID" value="ENSGALG00010018891.1"/>
</dbReference>
<keyword evidence="6" id="KW-0372">Hormone</keyword>
<accession>A0A8V0Z8D0</accession>
<comment type="similarity">
    <text evidence="2">Belongs to the GnRH family.</text>
</comment>
<dbReference type="InterPro" id="IPR002012">
    <property type="entry name" value="GnRH"/>
</dbReference>
<dbReference type="PRINTS" id="PR01541">
    <property type="entry name" value="GONADOLIBRNI"/>
</dbReference>
<keyword evidence="12" id="KW-1185">Reference proteome</keyword>
<evidence type="ECO:0000313" key="11">
    <source>
        <dbReference type="Ensembl" id="ENSGALP00010027227.1"/>
    </source>
</evidence>
<gene>
    <name evidence="11" type="primary">GNRH1</name>
</gene>
<keyword evidence="10" id="KW-0732">Signal</keyword>
<evidence type="ECO:0000256" key="8">
    <source>
        <dbReference type="ARBA" id="ARBA00023283"/>
    </source>
</evidence>
<feature type="signal peptide" evidence="10">
    <location>
        <begin position="1"/>
        <end position="23"/>
    </location>
</feature>
<evidence type="ECO:0000256" key="10">
    <source>
        <dbReference type="SAM" id="SignalP"/>
    </source>
</evidence>
<evidence type="ECO:0000256" key="7">
    <source>
        <dbReference type="ARBA" id="ARBA00022815"/>
    </source>
</evidence>
<dbReference type="GO" id="GO:2000354">
    <property type="term" value="P:regulation of ovarian follicle development"/>
    <property type="evidence" value="ECO:0007669"/>
    <property type="project" value="Ensembl"/>
</dbReference>
<dbReference type="GO" id="GO:0005183">
    <property type="term" value="F:gonadotropin hormone-releasing hormone activity"/>
    <property type="evidence" value="ECO:0007669"/>
    <property type="project" value="InterPro"/>
</dbReference>
<dbReference type="GO" id="GO:0045471">
    <property type="term" value="P:response to ethanol"/>
    <property type="evidence" value="ECO:0007669"/>
    <property type="project" value="Ensembl"/>
</dbReference>
<dbReference type="AlphaFoldDB" id="A0A8V0Z8D0"/>
<comment type="subcellular location">
    <subcellularLocation>
        <location evidence="1">Secreted</location>
    </subcellularLocation>
</comment>
<dbReference type="InterPro" id="IPR004079">
    <property type="entry name" value="Gonadoliberin_I_precursor"/>
</dbReference>
<reference evidence="11" key="3">
    <citation type="submission" date="2025-09" db="UniProtKB">
        <authorList>
            <consortium name="Ensembl"/>
        </authorList>
    </citation>
    <scope>IDENTIFICATION</scope>
    <source>
        <strain evidence="11">broiler</strain>
    </source>
</reference>
<evidence type="ECO:0000256" key="5">
    <source>
        <dbReference type="ARBA" id="ARBA00022685"/>
    </source>
</evidence>
<dbReference type="PANTHER" id="PTHR10522:SF0">
    <property type="entry name" value="PROGONADOLIBERIN-1"/>
    <property type="match status" value="1"/>
</dbReference>
<name>A0A8V0Z8D0_CHICK</name>
<reference evidence="11" key="1">
    <citation type="submission" date="2020-11" db="EMBL/GenBank/DDBJ databases">
        <title>Gallus gallus (Chicken) genome, bGalGal1, GRCg7b, maternal haplotype autosomes + Z &amp; W.</title>
        <authorList>
            <person name="Warren W."/>
            <person name="Formenti G."/>
            <person name="Fedrigo O."/>
            <person name="Haase B."/>
            <person name="Mountcastle J."/>
            <person name="Balacco J."/>
            <person name="Tracey A."/>
            <person name="Schneider V."/>
            <person name="Okimoto R."/>
            <person name="Cheng H."/>
            <person name="Hawken R."/>
            <person name="Howe K."/>
            <person name="Jarvis E.D."/>
        </authorList>
    </citation>
    <scope>NUCLEOTIDE SEQUENCE [LARGE SCALE GENOMIC DNA]</scope>
    <source>
        <strain evidence="11">Broiler</strain>
    </source>
</reference>
<evidence type="ECO:0000256" key="6">
    <source>
        <dbReference type="ARBA" id="ARBA00022702"/>
    </source>
</evidence>
<evidence type="ECO:0000256" key="4">
    <source>
        <dbReference type="ARBA" id="ARBA00022525"/>
    </source>
</evidence>
<dbReference type="OrthoDB" id="8716567at2759"/>
<organism evidence="11 12">
    <name type="scientific">Gallus gallus</name>
    <name type="common">Chicken</name>
    <dbReference type="NCBI Taxonomy" id="9031"/>
    <lineage>
        <taxon>Eukaryota</taxon>
        <taxon>Metazoa</taxon>
        <taxon>Chordata</taxon>
        <taxon>Craniata</taxon>
        <taxon>Vertebrata</taxon>
        <taxon>Euteleostomi</taxon>
        <taxon>Archelosauria</taxon>
        <taxon>Archosauria</taxon>
        <taxon>Dinosauria</taxon>
        <taxon>Saurischia</taxon>
        <taxon>Theropoda</taxon>
        <taxon>Coelurosauria</taxon>
        <taxon>Aves</taxon>
        <taxon>Neognathae</taxon>
        <taxon>Galloanserae</taxon>
        <taxon>Galliformes</taxon>
        <taxon>Phasianidae</taxon>
        <taxon>Phasianinae</taxon>
        <taxon>Gallus</taxon>
    </lineage>
</organism>
<dbReference type="GO" id="GO:0005615">
    <property type="term" value="C:extracellular space"/>
    <property type="evidence" value="ECO:0007669"/>
    <property type="project" value="Ensembl"/>
</dbReference>
<dbReference type="GeneTree" id="ENSGT00390000008225"/>
<keyword evidence="5" id="KW-0165">Cleavage on pair of basic residues</keyword>
<feature type="chain" id="PRO_5036489317" description="Progonadoliberin-1" evidence="10">
    <location>
        <begin position="24"/>
        <end position="106"/>
    </location>
</feature>
<dbReference type="InterPro" id="IPR019792">
    <property type="entry name" value="Gonadoliberin"/>
</dbReference>
<protein>
    <recommendedName>
        <fullName evidence="3">Progonadoliberin-1</fullName>
    </recommendedName>
    <alternativeName>
        <fullName evidence="9">Progonadoliberin I</fullName>
    </alternativeName>
</protein>
<keyword evidence="8" id="KW-0873">Pyrrolidone carboxylic acid</keyword>
<keyword evidence="4" id="KW-0964">Secreted</keyword>
<evidence type="ECO:0000256" key="2">
    <source>
        <dbReference type="ARBA" id="ARBA00010968"/>
    </source>
</evidence>
<keyword evidence="7" id="KW-0027">Amidation</keyword>
<evidence type="ECO:0000256" key="9">
    <source>
        <dbReference type="ARBA" id="ARBA00029761"/>
    </source>
</evidence>
<dbReference type="PROSITE" id="PS00473">
    <property type="entry name" value="GNRH"/>
    <property type="match status" value="1"/>
</dbReference>
<evidence type="ECO:0000313" key="12">
    <source>
        <dbReference type="Proteomes" id="UP000000539"/>
    </source>
</evidence>
<dbReference type="Proteomes" id="UP000000539">
    <property type="component" value="Chromosome 22"/>
</dbReference>
<dbReference type="GO" id="GO:0048545">
    <property type="term" value="P:response to steroid hormone"/>
    <property type="evidence" value="ECO:0007669"/>
    <property type="project" value="Ensembl"/>
</dbReference>
<reference evidence="11" key="2">
    <citation type="submission" date="2025-08" db="UniProtKB">
        <authorList>
            <consortium name="Ensembl"/>
        </authorList>
    </citation>
    <scope>IDENTIFICATION</scope>
    <source>
        <strain evidence="11">broiler</strain>
    </source>
</reference>
<dbReference type="GO" id="GO:2001223">
    <property type="term" value="P:negative regulation of neuron migration"/>
    <property type="evidence" value="ECO:0007669"/>
    <property type="project" value="Ensembl"/>
</dbReference>
<sequence length="106" mass="11727">MEKSRKILVGVLLFTASVAICLAQHWSYGLQPGGKRNAENLVESFQEIANEMESLGEGQKAECPGSYQHPRLSDLKETMVSNVVFLLLLWENLRPVQAGKARGGRV</sequence>
<evidence type="ECO:0000256" key="3">
    <source>
        <dbReference type="ARBA" id="ARBA00015101"/>
    </source>
</evidence>